<evidence type="ECO:0000259" key="4">
    <source>
        <dbReference type="PROSITE" id="PS50893"/>
    </source>
</evidence>
<dbReference type="GO" id="GO:0016887">
    <property type="term" value="F:ATP hydrolysis activity"/>
    <property type="evidence" value="ECO:0007669"/>
    <property type="project" value="InterPro"/>
</dbReference>
<protein>
    <submittedName>
        <fullName evidence="5">ABC transporter ATP-binding protein</fullName>
    </submittedName>
</protein>
<keyword evidence="2" id="KW-0547">Nucleotide-binding</keyword>
<dbReference type="InterPro" id="IPR003593">
    <property type="entry name" value="AAA+_ATPase"/>
</dbReference>
<name>A0A919XY25_9BACL</name>
<sequence length="241" mass="26957">MLKVKDVVFRYDGQAEPIINNLSLEVTAGSICGLLGPNGAGKTTTIQLILGLLKAERGMISIQGRTLADDPVAYKKGVGYVSDSHSIYDNLTGQEFLNFMADMYEVSTARRVAVYEPLIKELQVQTYLNRPIKSYSHGTRQKFSIMASLVHDPPLWILDEPMTGLDIEASSVLKRRMREHREKGCTVLFSSHLLEICEQLCDTIAIIHQGECRHTAAVKNRAEGEKSLEQLYLEVVKHEHA</sequence>
<dbReference type="GO" id="GO:0005524">
    <property type="term" value="F:ATP binding"/>
    <property type="evidence" value="ECO:0007669"/>
    <property type="project" value="UniProtKB-KW"/>
</dbReference>
<keyword evidence="6" id="KW-1185">Reference proteome</keyword>
<organism evidence="5 6">
    <name type="scientific">Paenibacillus antibioticophila</name>
    <dbReference type="NCBI Taxonomy" id="1274374"/>
    <lineage>
        <taxon>Bacteria</taxon>
        <taxon>Bacillati</taxon>
        <taxon>Bacillota</taxon>
        <taxon>Bacilli</taxon>
        <taxon>Bacillales</taxon>
        <taxon>Paenibacillaceae</taxon>
        <taxon>Paenibacillus</taxon>
    </lineage>
</organism>
<accession>A0A919XY25</accession>
<dbReference type="SUPFAM" id="SSF52540">
    <property type="entry name" value="P-loop containing nucleoside triphosphate hydrolases"/>
    <property type="match status" value="1"/>
</dbReference>
<dbReference type="EMBL" id="BORR01000012">
    <property type="protein sequence ID" value="GIO38465.1"/>
    <property type="molecule type" value="Genomic_DNA"/>
</dbReference>
<keyword evidence="3 5" id="KW-0067">ATP-binding</keyword>
<evidence type="ECO:0000313" key="6">
    <source>
        <dbReference type="Proteomes" id="UP000681162"/>
    </source>
</evidence>
<dbReference type="InterPro" id="IPR027417">
    <property type="entry name" value="P-loop_NTPase"/>
</dbReference>
<dbReference type="Gene3D" id="3.40.50.300">
    <property type="entry name" value="P-loop containing nucleotide triphosphate hydrolases"/>
    <property type="match status" value="1"/>
</dbReference>
<evidence type="ECO:0000256" key="1">
    <source>
        <dbReference type="ARBA" id="ARBA00022448"/>
    </source>
</evidence>
<comment type="caution">
    <text evidence="5">The sequence shown here is derived from an EMBL/GenBank/DDBJ whole genome shotgun (WGS) entry which is preliminary data.</text>
</comment>
<dbReference type="SMART" id="SM00382">
    <property type="entry name" value="AAA"/>
    <property type="match status" value="1"/>
</dbReference>
<dbReference type="Pfam" id="PF00005">
    <property type="entry name" value="ABC_tran"/>
    <property type="match status" value="1"/>
</dbReference>
<gene>
    <name evidence="5" type="ORF">J41TS12_33260</name>
</gene>
<evidence type="ECO:0000256" key="3">
    <source>
        <dbReference type="ARBA" id="ARBA00022840"/>
    </source>
</evidence>
<dbReference type="Proteomes" id="UP000681162">
    <property type="component" value="Unassembled WGS sequence"/>
</dbReference>
<dbReference type="AlphaFoldDB" id="A0A919XY25"/>
<dbReference type="CDD" id="cd03230">
    <property type="entry name" value="ABC_DR_subfamily_A"/>
    <property type="match status" value="1"/>
</dbReference>
<evidence type="ECO:0000313" key="5">
    <source>
        <dbReference type="EMBL" id="GIO38465.1"/>
    </source>
</evidence>
<dbReference type="PANTHER" id="PTHR42939">
    <property type="entry name" value="ABC TRANSPORTER ATP-BINDING PROTEIN ALBC-RELATED"/>
    <property type="match status" value="1"/>
</dbReference>
<keyword evidence="1" id="KW-0813">Transport</keyword>
<proteinExistence type="predicted"/>
<dbReference type="PROSITE" id="PS50893">
    <property type="entry name" value="ABC_TRANSPORTER_2"/>
    <property type="match status" value="1"/>
</dbReference>
<dbReference type="InterPro" id="IPR051782">
    <property type="entry name" value="ABC_Transporter_VariousFunc"/>
</dbReference>
<reference evidence="5 6" key="1">
    <citation type="submission" date="2021-03" db="EMBL/GenBank/DDBJ databases">
        <title>Antimicrobial resistance genes in bacteria isolated from Japanese honey, and their potential for conferring macrolide and lincosamide resistance in the American foulbrood pathogen Paenibacillus larvae.</title>
        <authorList>
            <person name="Okamoto M."/>
            <person name="Kumagai M."/>
            <person name="Kanamori H."/>
            <person name="Takamatsu D."/>
        </authorList>
    </citation>
    <scope>NUCLEOTIDE SEQUENCE [LARGE SCALE GENOMIC DNA]</scope>
    <source>
        <strain evidence="5 6">J41TS12</strain>
    </source>
</reference>
<dbReference type="RefSeq" id="WP_212940602.1">
    <property type="nucleotide sequence ID" value="NZ_BORR01000012.1"/>
</dbReference>
<dbReference type="InterPro" id="IPR003439">
    <property type="entry name" value="ABC_transporter-like_ATP-bd"/>
</dbReference>
<dbReference type="PANTHER" id="PTHR42939:SF1">
    <property type="entry name" value="ABC TRANSPORTER ATP-BINDING PROTEIN ALBC-RELATED"/>
    <property type="match status" value="1"/>
</dbReference>
<evidence type="ECO:0000256" key="2">
    <source>
        <dbReference type="ARBA" id="ARBA00022741"/>
    </source>
</evidence>
<feature type="domain" description="ABC transporter" evidence="4">
    <location>
        <begin position="2"/>
        <end position="234"/>
    </location>
</feature>